<accession>A0A1X9NCG3</accession>
<keyword evidence="2" id="KW-1185">Reference proteome</keyword>
<dbReference type="AlphaFoldDB" id="A0A1X9NCG3"/>
<evidence type="ECO:0008006" key="3">
    <source>
        <dbReference type="Google" id="ProtNLM"/>
    </source>
</evidence>
<gene>
    <name evidence="1" type="ORF">BST96_05350</name>
</gene>
<dbReference type="Proteomes" id="UP000193450">
    <property type="component" value="Chromosome"/>
</dbReference>
<protein>
    <recommendedName>
        <fullName evidence="3">MSHA biogenesis protein MshK</fullName>
    </recommendedName>
</protein>
<sequence>MVFKPLFKLFLNRPILLSILFTLSTVAWSLEDPTRPSSYRSVGKKQEGLRLESILFSETRKVAVINGNVLSEGDAMGGTKVIRISKNSVMVSDNGKSVTLELSRTDIRQEK</sequence>
<dbReference type="KEGG" id="osg:BST96_05350"/>
<dbReference type="STRING" id="716816.BST96_05350"/>
<reference evidence="1 2" key="1">
    <citation type="submission" date="2016-11" db="EMBL/GenBank/DDBJ databases">
        <title>Trade-off between light-utilization and light-protection in marine flavobacteria.</title>
        <authorList>
            <person name="Kumagai Y."/>
        </authorList>
    </citation>
    <scope>NUCLEOTIDE SEQUENCE [LARGE SCALE GENOMIC DNA]</scope>
    <source>
        <strain evidence="1 2">NBRC 107125</strain>
    </source>
</reference>
<name>A0A1X9NCG3_9GAMM</name>
<evidence type="ECO:0000313" key="2">
    <source>
        <dbReference type="Proteomes" id="UP000193450"/>
    </source>
</evidence>
<dbReference type="EMBL" id="CP019343">
    <property type="protein sequence ID" value="ARN73595.1"/>
    <property type="molecule type" value="Genomic_DNA"/>
</dbReference>
<organism evidence="1 2">
    <name type="scientific">Oceanicoccus sagamiensis</name>
    <dbReference type="NCBI Taxonomy" id="716816"/>
    <lineage>
        <taxon>Bacteria</taxon>
        <taxon>Pseudomonadati</taxon>
        <taxon>Pseudomonadota</taxon>
        <taxon>Gammaproteobacteria</taxon>
        <taxon>Cellvibrionales</taxon>
        <taxon>Spongiibacteraceae</taxon>
        <taxon>Oceanicoccus</taxon>
    </lineage>
</organism>
<evidence type="ECO:0000313" key="1">
    <source>
        <dbReference type="EMBL" id="ARN73595.1"/>
    </source>
</evidence>
<proteinExistence type="predicted"/>